<organism evidence="5 6">
    <name type="scientific">Salinicoccus sediminis</name>
    <dbReference type="NCBI Taxonomy" id="1432562"/>
    <lineage>
        <taxon>Bacteria</taxon>
        <taxon>Bacillati</taxon>
        <taxon>Bacillota</taxon>
        <taxon>Bacilli</taxon>
        <taxon>Bacillales</taxon>
        <taxon>Staphylococcaceae</taxon>
        <taxon>Salinicoccus</taxon>
    </lineage>
</organism>
<dbReference type="EMBL" id="LAYZ01000024">
    <property type="protein sequence ID" value="KKK33992.1"/>
    <property type="molecule type" value="Genomic_DNA"/>
</dbReference>
<dbReference type="InterPro" id="IPR036388">
    <property type="entry name" value="WH-like_DNA-bd_sf"/>
</dbReference>
<dbReference type="PATRIC" id="fig|1432562.3.peg.2058"/>
<protein>
    <recommendedName>
        <fullName evidence="4">HTH marR-type domain-containing protein</fullName>
    </recommendedName>
</protein>
<sequence length="141" mass="16289">MSVTAKTNTRNVCRYIYLLNAKIDHLAEFETEKGNLTRDQLYIIEMIAEEPGITQKLLVERFKKKQTSVSRAITRLDERGFIQKEPDPADKRATHLDLTDLGERTLVNLEDAICELSDQIVSELDEEEKEVFIKALEKIHL</sequence>
<keyword evidence="3" id="KW-0804">Transcription</keyword>
<accession>A0A0M2SMA1</accession>
<dbReference type="PRINTS" id="PR00598">
    <property type="entry name" value="HTHMARR"/>
</dbReference>
<dbReference type="PANTHER" id="PTHR42756:SF1">
    <property type="entry name" value="TRANSCRIPTIONAL REPRESSOR OF EMRAB OPERON"/>
    <property type="match status" value="1"/>
</dbReference>
<comment type="caution">
    <text evidence="5">The sequence shown here is derived from an EMBL/GenBank/DDBJ whole genome shotgun (WGS) entry which is preliminary data.</text>
</comment>
<gene>
    <name evidence="5" type="ORF">WN59_10360</name>
</gene>
<evidence type="ECO:0000313" key="6">
    <source>
        <dbReference type="Proteomes" id="UP000034287"/>
    </source>
</evidence>
<dbReference type="RefSeq" id="WP_046516905.1">
    <property type="nucleotide sequence ID" value="NZ_LAYZ01000024.1"/>
</dbReference>
<dbReference type="InterPro" id="IPR000835">
    <property type="entry name" value="HTH_MarR-typ"/>
</dbReference>
<proteinExistence type="predicted"/>
<reference evidence="5 6" key="1">
    <citation type="submission" date="2015-04" db="EMBL/GenBank/DDBJ databases">
        <title>Taxonomic description and genome sequence of Salinicoccus sediminis sp. nov., a novel hyper halotolerant bacterium isolated from marine sediment.</title>
        <authorList>
            <person name="Mathan Kumar R."/>
            <person name="Kaur G."/>
            <person name="Kumar N."/>
            <person name="Kumar A."/>
            <person name="Singh N.K."/>
            <person name="Kaur N."/>
            <person name="Mayilraj S."/>
        </authorList>
    </citation>
    <scope>NUCLEOTIDE SEQUENCE [LARGE SCALE GENOMIC DNA]</scope>
    <source>
        <strain evidence="5 6">SV-16</strain>
    </source>
</reference>
<dbReference type="STRING" id="1432562.WN59_10360"/>
<dbReference type="AlphaFoldDB" id="A0A0M2SMA1"/>
<evidence type="ECO:0000259" key="4">
    <source>
        <dbReference type="PROSITE" id="PS50995"/>
    </source>
</evidence>
<dbReference type="InterPro" id="IPR036390">
    <property type="entry name" value="WH_DNA-bd_sf"/>
</dbReference>
<name>A0A0M2SMA1_9STAP</name>
<dbReference type="Proteomes" id="UP000034287">
    <property type="component" value="Unassembled WGS sequence"/>
</dbReference>
<dbReference type="PROSITE" id="PS50995">
    <property type="entry name" value="HTH_MARR_2"/>
    <property type="match status" value="1"/>
</dbReference>
<keyword evidence="1" id="KW-0805">Transcription regulation</keyword>
<keyword evidence="2" id="KW-0238">DNA-binding</keyword>
<feature type="domain" description="HTH marR-type" evidence="4">
    <location>
        <begin position="1"/>
        <end position="141"/>
    </location>
</feature>
<dbReference type="Pfam" id="PF12802">
    <property type="entry name" value="MarR_2"/>
    <property type="match status" value="1"/>
</dbReference>
<evidence type="ECO:0000313" key="5">
    <source>
        <dbReference type="EMBL" id="KKK33992.1"/>
    </source>
</evidence>
<dbReference type="GO" id="GO:0003677">
    <property type="term" value="F:DNA binding"/>
    <property type="evidence" value="ECO:0007669"/>
    <property type="project" value="UniProtKB-KW"/>
</dbReference>
<evidence type="ECO:0000256" key="2">
    <source>
        <dbReference type="ARBA" id="ARBA00023125"/>
    </source>
</evidence>
<dbReference type="SMART" id="SM00347">
    <property type="entry name" value="HTH_MARR"/>
    <property type="match status" value="1"/>
</dbReference>
<dbReference type="Gene3D" id="1.10.10.10">
    <property type="entry name" value="Winged helix-like DNA-binding domain superfamily/Winged helix DNA-binding domain"/>
    <property type="match status" value="1"/>
</dbReference>
<evidence type="ECO:0000256" key="1">
    <source>
        <dbReference type="ARBA" id="ARBA00023015"/>
    </source>
</evidence>
<evidence type="ECO:0000256" key="3">
    <source>
        <dbReference type="ARBA" id="ARBA00023163"/>
    </source>
</evidence>
<keyword evidence="6" id="KW-1185">Reference proteome</keyword>
<dbReference type="GO" id="GO:0003700">
    <property type="term" value="F:DNA-binding transcription factor activity"/>
    <property type="evidence" value="ECO:0007669"/>
    <property type="project" value="InterPro"/>
</dbReference>
<dbReference type="OrthoDB" id="6462103at2"/>
<dbReference type="PANTHER" id="PTHR42756">
    <property type="entry name" value="TRANSCRIPTIONAL REGULATOR, MARR"/>
    <property type="match status" value="1"/>
</dbReference>
<dbReference type="SUPFAM" id="SSF46785">
    <property type="entry name" value="Winged helix' DNA-binding domain"/>
    <property type="match status" value="1"/>
</dbReference>